<name>A0A6F8VE15_9PROT</name>
<keyword evidence="3" id="KW-1185">Reference proteome</keyword>
<keyword evidence="1" id="KW-1133">Transmembrane helix</keyword>
<dbReference type="SUPFAM" id="SSF82866">
    <property type="entry name" value="Multidrug efflux transporter AcrB transmembrane domain"/>
    <property type="match status" value="2"/>
</dbReference>
<organism evidence="2 3">
    <name type="scientific">Sulfurimicrobium lacus</name>
    <dbReference type="NCBI Taxonomy" id="2715678"/>
    <lineage>
        <taxon>Bacteria</taxon>
        <taxon>Pseudomonadati</taxon>
        <taxon>Pseudomonadota</taxon>
        <taxon>Betaproteobacteria</taxon>
        <taxon>Nitrosomonadales</taxon>
        <taxon>Sulfuricellaceae</taxon>
        <taxon>Sulfurimicrobium</taxon>
    </lineage>
</organism>
<feature type="transmembrane region" description="Helical" evidence="1">
    <location>
        <begin position="385"/>
        <end position="409"/>
    </location>
</feature>
<gene>
    <name evidence="2" type="ORF">SKTS_22230</name>
</gene>
<dbReference type="PANTHER" id="PTHR32063">
    <property type="match status" value="1"/>
</dbReference>
<dbReference type="Gene3D" id="3.30.70.1440">
    <property type="entry name" value="Multidrug efflux transporter AcrB pore domain"/>
    <property type="match status" value="1"/>
</dbReference>
<dbReference type="Gene3D" id="1.20.1640.10">
    <property type="entry name" value="Multidrug efflux transporter AcrB transmembrane domain"/>
    <property type="match status" value="2"/>
</dbReference>
<feature type="transmembrane region" description="Helical" evidence="1">
    <location>
        <begin position="962"/>
        <end position="979"/>
    </location>
</feature>
<dbReference type="GO" id="GO:0005886">
    <property type="term" value="C:plasma membrane"/>
    <property type="evidence" value="ECO:0007669"/>
    <property type="project" value="TreeGrafter"/>
</dbReference>
<feature type="transmembrane region" description="Helical" evidence="1">
    <location>
        <begin position="332"/>
        <end position="352"/>
    </location>
</feature>
<keyword evidence="1" id="KW-0472">Membrane</keyword>
<dbReference type="GO" id="GO:0042910">
    <property type="term" value="F:xenobiotic transmembrane transporter activity"/>
    <property type="evidence" value="ECO:0007669"/>
    <property type="project" value="TreeGrafter"/>
</dbReference>
<dbReference type="Pfam" id="PF00873">
    <property type="entry name" value="ACR_tran"/>
    <property type="match status" value="1"/>
</dbReference>
<dbReference type="EMBL" id="AP022853">
    <property type="protein sequence ID" value="BCB27337.1"/>
    <property type="molecule type" value="Genomic_DNA"/>
</dbReference>
<feature type="transmembrane region" description="Helical" evidence="1">
    <location>
        <begin position="526"/>
        <end position="544"/>
    </location>
</feature>
<dbReference type="SUPFAM" id="SSF82714">
    <property type="entry name" value="Multidrug efflux transporter AcrB TolC docking domain, DN and DC subdomains"/>
    <property type="match status" value="2"/>
</dbReference>
<dbReference type="Gene3D" id="3.30.70.1320">
    <property type="entry name" value="Multidrug efflux transporter AcrB pore domain like"/>
    <property type="match status" value="1"/>
</dbReference>
<proteinExistence type="predicted"/>
<feature type="transmembrane region" description="Helical" evidence="1">
    <location>
        <begin position="12"/>
        <end position="30"/>
    </location>
</feature>
<dbReference type="Proteomes" id="UP000502260">
    <property type="component" value="Chromosome"/>
</dbReference>
<feature type="transmembrane region" description="Helical" evidence="1">
    <location>
        <begin position="883"/>
        <end position="904"/>
    </location>
</feature>
<dbReference type="InterPro" id="IPR001036">
    <property type="entry name" value="Acrflvin-R"/>
</dbReference>
<evidence type="ECO:0000256" key="1">
    <source>
        <dbReference type="SAM" id="Phobius"/>
    </source>
</evidence>
<feature type="transmembrane region" description="Helical" evidence="1">
    <location>
        <begin position="858"/>
        <end position="876"/>
    </location>
</feature>
<accession>A0A6F8VE15</accession>
<evidence type="ECO:0000313" key="2">
    <source>
        <dbReference type="EMBL" id="BCB27337.1"/>
    </source>
</evidence>
<dbReference type="InterPro" id="IPR027463">
    <property type="entry name" value="AcrB_DN_DC_subdom"/>
</dbReference>
<sequence>MKITDYSVRRRLATSAIVLALAVLGLYGLWRLPVNFLPDMTYPMVKLNIYWSGATPEEIERGLADPIERQMMTVDGLDYLESSSIEGMYSLIANFGYGVDINVAYQDATASLARVARKLPKDIDPPVIFKADPSQIPILQLTVRSDRLDLVKLRTWTDEWLQDQILSVPGVAGTEIVGGLQREIRVHLKPDALEKYGLTISGVLKRLREENVEQFGGRVTVGPQEIIARTMGEYASLDDIRNIVLLRDGAAKVYLRDVADVVDSHREARIITRLDRQPAVKLSVLKQADANTVEVARAVDKRLAEIKAGLPQGITLGMVENQGTYVVDALKGVQTAAVEAAILVVLIVWLFLGSWRQVVVIAVALPLILIMNFGLMKVAGFSLNIFSLGGLVIAIGVLVDNSILVIEAISRQREEHPEQPINELVTTATADIGPAVVASTLAFLALFVPFLLVPGLVSLLFRELILVIAGIVLISLATAVTLTPMLTATLLGRAAKVQAKGRFEALFDRITQTYGRWLERMLDYRYPVLAVFIVAAVAGGFAAVKLGSEFLPQMDDGRILVKVKLPTGASLAETDRVLRDIEQRIGGDKRIESLFSMAGGKAVGTVTLEIANEGEINIQLLPREARAISTRQYIDELRPIVAKVPAPGGKITVAQTKVKGMRKLGDADIEVKIKGADMAQLFDMARNIAKTMNELKHFTNVYVAMDLSKPEYQVKVDRARAAEMGVSVADVADTLRTLVSGTVATRLREGNYDYDIRVMVPEARVSNRSDLENLRINTAQGGSVRLIDLAQVLPATGPVEIVREDQVKMVIVRGDAAGVSVGEALTELQSAMAKETVPPGYQLSYGGQAQMMSEMTRSVLLILVFAVFFSFIVLAVQFNSVKLPALILGSVPFCLAGSAGLLLLTGKPLGATVIIGVLVVLAAVVNAGVLLFTYARVLEEEDNLPVRDAVLKAAKLRLRPRIMVTTAILIGLVPLALALEAGGDMLQPMAIAAIGGLLMENFVSLFLMPVLYLMANRETGNPALKGEQHA</sequence>
<feature type="transmembrane region" description="Helical" evidence="1">
    <location>
        <begin position="430"/>
        <end position="452"/>
    </location>
</feature>
<dbReference type="PANTHER" id="PTHR32063:SF0">
    <property type="entry name" value="SWARMING MOTILITY PROTEIN SWRC"/>
    <property type="match status" value="1"/>
</dbReference>
<dbReference type="Gene3D" id="3.30.70.1430">
    <property type="entry name" value="Multidrug efflux transporter AcrB pore domain"/>
    <property type="match status" value="2"/>
</dbReference>
<protein>
    <submittedName>
        <fullName evidence="2">Cation transporter</fullName>
    </submittedName>
</protein>
<keyword evidence="1" id="KW-0812">Transmembrane</keyword>
<dbReference type="AlphaFoldDB" id="A0A6F8VE15"/>
<dbReference type="KEGG" id="slac:SKTS_22230"/>
<feature type="transmembrane region" description="Helical" evidence="1">
    <location>
        <begin position="991"/>
        <end position="1015"/>
    </location>
</feature>
<evidence type="ECO:0000313" key="3">
    <source>
        <dbReference type="Proteomes" id="UP000502260"/>
    </source>
</evidence>
<feature type="transmembrane region" description="Helical" evidence="1">
    <location>
        <begin position="910"/>
        <end position="934"/>
    </location>
</feature>
<feature type="transmembrane region" description="Helical" evidence="1">
    <location>
        <begin position="359"/>
        <end position="379"/>
    </location>
</feature>
<reference evidence="3" key="1">
    <citation type="submission" date="2020-03" db="EMBL/GenBank/DDBJ databases">
        <title>Complete genome sequence of sulfur-oxidizing bacterium skT11.</title>
        <authorList>
            <person name="Kanda M."/>
            <person name="Kojima H."/>
            <person name="Fukui M."/>
        </authorList>
    </citation>
    <scope>NUCLEOTIDE SEQUENCE [LARGE SCALE GENOMIC DNA]</scope>
    <source>
        <strain evidence="3">skT11</strain>
    </source>
</reference>
<dbReference type="PRINTS" id="PR00702">
    <property type="entry name" value="ACRIFLAVINRP"/>
</dbReference>
<dbReference type="SUPFAM" id="SSF82693">
    <property type="entry name" value="Multidrug efflux transporter AcrB pore domain, PN1, PN2, PC1 and PC2 subdomains"/>
    <property type="match status" value="3"/>
</dbReference>
<feature type="transmembrane region" description="Helical" evidence="1">
    <location>
        <begin position="464"/>
        <end position="492"/>
    </location>
</feature>
<dbReference type="Gene3D" id="3.30.2090.10">
    <property type="entry name" value="Multidrug efflux transporter AcrB TolC docking domain, DN and DC subdomains"/>
    <property type="match status" value="2"/>
</dbReference>
<dbReference type="RefSeq" id="WP_173064769.1">
    <property type="nucleotide sequence ID" value="NZ_AP022853.1"/>
</dbReference>